<gene>
    <name evidence="7" type="ORF">H8S37_03855</name>
</gene>
<feature type="domain" description="Maltose/galactoside acetyltransferase" evidence="6">
    <location>
        <begin position="4"/>
        <end position="58"/>
    </location>
</feature>
<dbReference type="PANTHER" id="PTHR43017:SF1">
    <property type="entry name" value="ACETYLTRANSFERASE YJL218W-RELATED"/>
    <property type="match status" value="1"/>
</dbReference>
<dbReference type="CDD" id="cd03357">
    <property type="entry name" value="LbH_MAT_GAT"/>
    <property type="match status" value="1"/>
</dbReference>
<organism evidence="7 8">
    <name type="scientific">Mediterraneibacter hominis</name>
    <dbReference type="NCBI Taxonomy" id="2763054"/>
    <lineage>
        <taxon>Bacteria</taxon>
        <taxon>Bacillati</taxon>
        <taxon>Bacillota</taxon>
        <taxon>Clostridia</taxon>
        <taxon>Lachnospirales</taxon>
        <taxon>Lachnospiraceae</taxon>
        <taxon>Mediterraneibacter</taxon>
    </lineage>
</organism>
<proteinExistence type="inferred from homology"/>
<evidence type="ECO:0000259" key="6">
    <source>
        <dbReference type="SMART" id="SM01266"/>
    </source>
</evidence>
<dbReference type="InterPro" id="IPR001451">
    <property type="entry name" value="Hexapep"/>
</dbReference>
<dbReference type="SMART" id="SM01266">
    <property type="entry name" value="Mac"/>
    <property type="match status" value="1"/>
</dbReference>
<dbReference type="Pfam" id="PF00132">
    <property type="entry name" value="Hexapep"/>
    <property type="match status" value="1"/>
</dbReference>
<dbReference type="Pfam" id="PF12464">
    <property type="entry name" value="Mac"/>
    <property type="match status" value="1"/>
</dbReference>
<dbReference type="EC" id="2.3.1.-" evidence="5"/>
<dbReference type="Gene3D" id="2.160.10.10">
    <property type="entry name" value="Hexapeptide repeat proteins"/>
    <property type="match status" value="1"/>
</dbReference>
<dbReference type="InterPro" id="IPR039369">
    <property type="entry name" value="LacA-like"/>
</dbReference>
<dbReference type="SUPFAM" id="SSF51161">
    <property type="entry name" value="Trimeric LpxA-like enzymes"/>
    <property type="match status" value="1"/>
</dbReference>
<evidence type="ECO:0000256" key="5">
    <source>
        <dbReference type="RuleBase" id="RU367021"/>
    </source>
</evidence>
<name>A0A923LGW1_9FIRM</name>
<reference evidence="7" key="1">
    <citation type="submission" date="2020-08" db="EMBL/GenBank/DDBJ databases">
        <title>Genome public.</title>
        <authorList>
            <person name="Liu C."/>
            <person name="Sun Q."/>
        </authorList>
    </citation>
    <scope>NUCLEOTIDE SEQUENCE</scope>
    <source>
        <strain evidence="7">NSJ-55</strain>
    </source>
</reference>
<keyword evidence="4 5" id="KW-0012">Acyltransferase</keyword>
<dbReference type="EMBL" id="JACOPF010000001">
    <property type="protein sequence ID" value="MBC5688070.1"/>
    <property type="molecule type" value="Genomic_DNA"/>
</dbReference>
<evidence type="ECO:0000313" key="8">
    <source>
        <dbReference type="Proteomes" id="UP000652477"/>
    </source>
</evidence>
<dbReference type="PANTHER" id="PTHR43017">
    <property type="entry name" value="GALACTOSIDE O-ACETYLTRANSFERASE"/>
    <property type="match status" value="1"/>
</dbReference>
<keyword evidence="3" id="KW-0677">Repeat</keyword>
<evidence type="ECO:0000256" key="4">
    <source>
        <dbReference type="ARBA" id="ARBA00023315"/>
    </source>
</evidence>
<dbReference type="RefSeq" id="WP_186874708.1">
    <property type="nucleotide sequence ID" value="NZ_JACOPF010000001.1"/>
</dbReference>
<comment type="similarity">
    <text evidence="1 5">Belongs to the transferase hexapeptide repeat family.</text>
</comment>
<dbReference type="InterPro" id="IPR011004">
    <property type="entry name" value="Trimer_LpxA-like_sf"/>
</dbReference>
<dbReference type="InterPro" id="IPR024688">
    <property type="entry name" value="Mac_dom"/>
</dbReference>
<dbReference type="AlphaFoldDB" id="A0A923LGW1"/>
<comment type="caution">
    <text evidence="7">The sequence shown here is derived from an EMBL/GenBank/DDBJ whole genome shotgun (WGS) entry which is preliminary data.</text>
</comment>
<evidence type="ECO:0000256" key="1">
    <source>
        <dbReference type="ARBA" id="ARBA00007274"/>
    </source>
</evidence>
<sequence length="184" mass="20386">MNEYERMLQGELISPSAPELKEMRVFCNHIIFELNQLDNSQKQKRYDTLKKLLGHMGEDVNIKSIFQCDYGRNIYVGNHVFINYNCVIADVGKVIIGDHVKIGPQVGIYTVNHPLDSDERLTGQEYGRTIKLGENCWIGGHSVINPGVTLGKNVVVASGSVVTKSFGDNVLLAGVPARVIKTLS</sequence>
<evidence type="ECO:0000256" key="2">
    <source>
        <dbReference type="ARBA" id="ARBA00022679"/>
    </source>
</evidence>
<protein>
    <recommendedName>
        <fullName evidence="5">Acetyltransferase</fullName>
        <ecNumber evidence="5">2.3.1.-</ecNumber>
    </recommendedName>
</protein>
<keyword evidence="2 5" id="KW-0808">Transferase</keyword>
<dbReference type="FunFam" id="2.160.10.10:FF:000025">
    <property type="entry name" value="Hexapeptide-repeat containing-acetyltransferase"/>
    <property type="match status" value="1"/>
</dbReference>
<accession>A0A923LGW1</accession>
<dbReference type="GO" id="GO:0008870">
    <property type="term" value="F:galactoside O-acetyltransferase activity"/>
    <property type="evidence" value="ECO:0007669"/>
    <property type="project" value="TreeGrafter"/>
</dbReference>
<dbReference type="Proteomes" id="UP000652477">
    <property type="component" value="Unassembled WGS sequence"/>
</dbReference>
<evidence type="ECO:0000256" key="3">
    <source>
        <dbReference type="ARBA" id="ARBA00022737"/>
    </source>
</evidence>
<evidence type="ECO:0000313" key="7">
    <source>
        <dbReference type="EMBL" id="MBC5688070.1"/>
    </source>
</evidence>
<keyword evidence="8" id="KW-1185">Reference proteome</keyword>